<keyword evidence="3" id="KW-1185">Reference proteome</keyword>
<reference evidence="2 3" key="1">
    <citation type="journal article" date="2023" name="Mol. Biol. Evol.">
        <title>Genomics of Secondarily Temperate Adaptation in the Only Non-Antarctic Icefish.</title>
        <authorList>
            <person name="Rivera-Colon A.G."/>
            <person name="Rayamajhi N."/>
            <person name="Minhas B.F."/>
            <person name="Madrigal G."/>
            <person name="Bilyk K.T."/>
            <person name="Yoon V."/>
            <person name="Hune M."/>
            <person name="Gregory S."/>
            <person name="Cheng C.H.C."/>
            <person name="Catchen J.M."/>
        </authorList>
    </citation>
    <scope>NUCLEOTIDE SEQUENCE [LARGE SCALE GENOMIC DNA]</scope>
    <source>
        <strain evidence="2">JC2023a</strain>
    </source>
</reference>
<dbReference type="Proteomes" id="UP001335648">
    <property type="component" value="Unassembled WGS sequence"/>
</dbReference>
<dbReference type="AlphaFoldDB" id="A0AAN8CHY5"/>
<proteinExistence type="predicted"/>
<gene>
    <name evidence="2" type="ORF">CesoFtcFv8_006070</name>
</gene>
<evidence type="ECO:0000313" key="2">
    <source>
        <dbReference type="EMBL" id="KAK5904516.1"/>
    </source>
</evidence>
<dbReference type="EMBL" id="JAULUE010002050">
    <property type="protein sequence ID" value="KAK5904516.1"/>
    <property type="molecule type" value="Genomic_DNA"/>
</dbReference>
<evidence type="ECO:0008006" key="4">
    <source>
        <dbReference type="Google" id="ProtNLM"/>
    </source>
</evidence>
<keyword evidence="1" id="KW-0732">Signal</keyword>
<evidence type="ECO:0000256" key="1">
    <source>
        <dbReference type="SAM" id="SignalP"/>
    </source>
</evidence>
<evidence type="ECO:0000313" key="3">
    <source>
        <dbReference type="Proteomes" id="UP001335648"/>
    </source>
</evidence>
<accession>A0AAN8CHY5</accession>
<feature type="chain" id="PRO_5042819074" description="Secreted protein" evidence="1">
    <location>
        <begin position="23"/>
        <end position="109"/>
    </location>
</feature>
<sequence>MKRSFLQELSFHLSLQLSVVFGQQLNVFLMENNSFFLGQVPELQSIFVVHGHGIFHTHVFSCLQKSSDVFLMQHILSADERHLDVLSAHSLSQRSPGSLPAESPAFSWI</sequence>
<comment type="caution">
    <text evidence="2">The sequence shown here is derived from an EMBL/GenBank/DDBJ whole genome shotgun (WGS) entry which is preliminary data.</text>
</comment>
<protein>
    <recommendedName>
        <fullName evidence="4">Secreted protein</fullName>
    </recommendedName>
</protein>
<organism evidence="2 3">
    <name type="scientific">Champsocephalus esox</name>
    <name type="common">pike icefish</name>
    <dbReference type="NCBI Taxonomy" id="159716"/>
    <lineage>
        <taxon>Eukaryota</taxon>
        <taxon>Metazoa</taxon>
        <taxon>Chordata</taxon>
        <taxon>Craniata</taxon>
        <taxon>Vertebrata</taxon>
        <taxon>Euteleostomi</taxon>
        <taxon>Actinopterygii</taxon>
        <taxon>Neopterygii</taxon>
        <taxon>Teleostei</taxon>
        <taxon>Neoteleostei</taxon>
        <taxon>Acanthomorphata</taxon>
        <taxon>Eupercaria</taxon>
        <taxon>Perciformes</taxon>
        <taxon>Notothenioidei</taxon>
        <taxon>Channichthyidae</taxon>
        <taxon>Champsocephalus</taxon>
    </lineage>
</organism>
<feature type="signal peptide" evidence="1">
    <location>
        <begin position="1"/>
        <end position="22"/>
    </location>
</feature>
<name>A0AAN8CHY5_9TELE</name>